<feature type="transmembrane region" description="Helical" evidence="3">
    <location>
        <begin position="765"/>
        <end position="785"/>
    </location>
</feature>
<dbReference type="InterPro" id="IPR036445">
    <property type="entry name" value="GPCR_2_extracell_dom_sf"/>
</dbReference>
<evidence type="ECO:0008006" key="8">
    <source>
        <dbReference type="Google" id="ProtNLM"/>
    </source>
</evidence>
<evidence type="ECO:0000259" key="5">
    <source>
        <dbReference type="PROSITE" id="PS50835"/>
    </source>
</evidence>
<keyword evidence="7" id="KW-1185">Reference proteome</keyword>
<evidence type="ECO:0000256" key="2">
    <source>
        <dbReference type="ARBA" id="ARBA00023180"/>
    </source>
</evidence>
<feature type="transmembrane region" description="Helical" evidence="3">
    <location>
        <begin position="689"/>
        <end position="712"/>
    </location>
</feature>
<organism evidence="6 7">
    <name type="scientific">Odynerus spinipes</name>
    <dbReference type="NCBI Taxonomy" id="1348599"/>
    <lineage>
        <taxon>Eukaryota</taxon>
        <taxon>Metazoa</taxon>
        <taxon>Ecdysozoa</taxon>
        <taxon>Arthropoda</taxon>
        <taxon>Hexapoda</taxon>
        <taxon>Insecta</taxon>
        <taxon>Pterygota</taxon>
        <taxon>Neoptera</taxon>
        <taxon>Endopterygota</taxon>
        <taxon>Hymenoptera</taxon>
        <taxon>Apocrita</taxon>
        <taxon>Aculeata</taxon>
        <taxon>Vespoidea</taxon>
        <taxon>Vespidae</taxon>
        <taxon>Eumeninae</taxon>
        <taxon>Odynerus</taxon>
    </lineage>
</organism>
<dbReference type="InterPro" id="IPR051587">
    <property type="entry name" value="Adhesion_GPCR"/>
</dbReference>
<evidence type="ECO:0000259" key="4">
    <source>
        <dbReference type="PROSITE" id="PS50227"/>
    </source>
</evidence>
<dbReference type="SMART" id="SM00409">
    <property type="entry name" value="IG"/>
    <property type="match status" value="2"/>
</dbReference>
<dbReference type="Gene3D" id="1.20.1070.10">
    <property type="entry name" value="Rhodopsin 7-helix transmembrane proteins"/>
    <property type="match status" value="1"/>
</dbReference>
<accession>A0AAD9RXK9</accession>
<proteinExistence type="inferred from homology"/>
<reference evidence="6" key="2">
    <citation type="journal article" date="2023" name="Commun. Biol.">
        <title>Intrasexual cuticular hydrocarbon dimorphism in a wasp sheds light on hydrocarbon biosynthesis genes in Hymenoptera.</title>
        <authorList>
            <person name="Moris V.C."/>
            <person name="Podsiadlowski L."/>
            <person name="Martin S."/>
            <person name="Oeyen J.P."/>
            <person name="Donath A."/>
            <person name="Petersen M."/>
            <person name="Wilbrandt J."/>
            <person name="Misof B."/>
            <person name="Liedtke D."/>
            <person name="Thamm M."/>
            <person name="Scheiner R."/>
            <person name="Schmitt T."/>
            <person name="Niehuis O."/>
        </authorList>
    </citation>
    <scope>NUCLEOTIDE SEQUENCE</scope>
    <source>
        <strain evidence="6">GBR_01_08_01A</strain>
    </source>
</reference>
<keyword evidence="3" id="KW-0812">Transmembrane</keyword>
<keyword evidence="3" id="KW-0472">Membrane</keyword>
<dbReference type="InterPro" id="IPR013783">
    <property type="entry name" value="Ig-like_fold"/>
</dbReference>
<evidence type="ECO:0000256" key="3">
    <source>
        <dbReference type="SAM" id="Phobius"/>
    </source>
</evidence>
<evidence type="ECO:0000313" key="6">
    <source>
        <dbReference type="EMBL" id="KAK2587820.1"/>
    </source>
</evidence>
<evidence type="ECO:0000256" key="1">
    <source>
        <dbReference type="ARBA" id="ARBA00007343"/>
    </source>
</evidence>
<gene>
    <name evidence="6" type="ORF">KPH14_003921</name>
</gene>
<protein>
    <recommendedName>
        <fullName evidence="8">Brain-specific angiogenesis inhibitor 1</fullName>
    </recommendedName>
</protein>
<feature type="transmembrane region" description="Helical" evidence="3">
    <location>
        <begin position="839"/>
        <end position="868"/>
    </location>
</feature>
<dbReference type="Pfam" id="PF13927">
    <property type="entry name" value="Ig_3"/>
    <property type="match status" value="1"/>
</dbReference>
<feature type="domain" description="Ig-like" evidence="5">
    <location>
        <begin position="58"/>
        <end position="147"/>
    </location>
</feature>
<sequence>MEDLKILSVTPASEVTFQFFGNSNDGDKIRESLNRLVQRRRLSEIALESTHFTFQQKPALRLQSLRLDRSNEHEVHLADEIRLYCVAQGSYDINFVWYKDNMLVNVSKAVRGIRYEDLPNDGSDVHTSILRIDKATTLDAGQYTCQAIDRGVQQCKSLYVEVKDEPDVKITPMSATVEKGSHIKLTCTAPNMYSTAIGFGWTKNRALLKLEPGSEVWEDLYPAGSILKITNAQKSAIYTCNVAHRSMSVRVELTNRTLVPTCTKERSWALEWPDTAPGSEALLECPRRFVGPKVSRLCSMKDATTPEWLMPDFSNCLYEPLVLPYDKFRSLTLGYQNTTGSQTILAFWDVLNSRELSLYPNEGDRILNILIEIERYQRTIDPSDLYRSAETLTRVINRILSEENSILSPQRLWILLQLAERNLVHWSKKLNQGSIHLALSSMVVDIQPLQAHSSDSITHSLQIPSNDHTFPDWYNDKVAIRLWKKRYRDGKANSTYKGIVVVYRNVSSFLPNAYVKELDDGTDLEYRINSHAIATTVSSFKSDKHNKVWVDLQIKQLQNYTGSWNVSCGLMDYSGSWNLDGCIVNTFPGDITTHCLCPSTGTVAVFLTARAVRVVLAKKEQTTFIVTLGCGSCLIQCTLSLLILGVYWWKHRSWLNFLKLQCCGALIGAMALFIYAIRGNLSDSNYSLVAIGLEAFLLVGMSAPISEALIIYSQLVHVRSSQHLQPTVIAVITGVPILAVLATELTHKSTGWRHESWWLIYGSGVYNIFVTCATMMFFVFMLLYMGVLHKAHALIEENVMKKETIESRTRLLHRAAVITCGIIAMEASSIFYINSTSIIFHYVFASLSSVLGFIIIIGYVASGEIGLLRPVLRKLKRRLETNSEPISEPIKVCSKIEAEMQNDATPPPPSSIMAEPYIETRGIAAGSIDMREFTTETSSSYSKSSTSIAGRYLPEIRIDRSDDINLENYSTSPRKYQEAFDTAYAKRTSQCLAESYGVTDRNTFRDFGIHQSVPSECSAKLLCSADIESRLSAMPDVTLAVKTDVEHLTAVELKAREHVNVIPDIANTTERKQPDGEEKMPEIRVTACETTTSGMLDRISHDLDYLLNRTHTKEEV</sequence>
<dbReference type="Gene3D" id="2.60.40.10">
    <property type="entry name" value="Immunoglobulins"/>
    <property type="match status" value="2"/>
</dbReference>
<dbReference type="PROSITE" id="PS50227">
    <property type="entry name" value="G_PROTEIN_RECEP_F2_3"/>
    <property type="match status" value="1"/>
</dbReference>
<evidence type="ECO:0000313" key="7">
    <source>
        <dbReference type="Proteomes" id="UP001258017"/>
    </source>
</evidence>
<feature type="transmembrane region" description="Helical" evidence="3">
    <location>
        <begin position="724"/>
        <end position="745"/>
    </location>
</feature>
<reference evidence="6" key="1">
    <citation type="submission" date="2021-08" db="EMBL/GenBank/DDBJ databases">
        <authorList>
            <person name="Misof B."/>
            <person name="Oliver O."/>
            <person name="Podsiadlowski L."/>
            <person name="Donath A."/>
            <person name="Peters R."/>
            <person name="Mayer C."/>
            <person name="Rust J."/>
            <person name="Gunkel S."/>
            <person name="Lesny P."/>
            <person name="Martin S."/>
            <person name="Oeyen J.P."/>
            <person name="Petersen M."/>
            <person name="Panagiotis P."/>
            <person name="Wilbrandt J."/>
            <person name="Tanja T."/>
        </authorList>
    </citation>
    <scope>NUCLEOTIDE SEQUENCE</scope>
    <source>
        <strain evidence="6">GBR_01_08_01A</strain>
        <tissue evidence="6">Thorax + abdomen</tissue>
    </source>
</reference>
<dbReference type="InterPro" id="IPR003599">
    <property type="entry name" value="Ig_sub"/>
</dbReference>
<comment type="similarity">
    <text evidence="1">Belongs to the G-protein coupled receptor 2 family. Adhesion G-protein coupled receptor (ADGR) subfamily.</text>
</comment>
<name>A0AAD9RXK9_9HYME</name>
<comment type="caution">
    <text evidence="6">The sequence shown here is derived from an EMBL/GenBank/DDBJ whole genome shotgun (WGS) entry which is preliminary data.</text>
</comment>
<feature type="transmembrane region" description="Helical" evidence="3">
    <location>
        <begin position="811"/>
        <end position="833"/>
    </location>
</feature>
<dbReference type="InterPro" id="IPR001879">
    <property type="entry name" value="GPCR_2_extracellular_dom"/>
</dbReference>
<keyword evidence="2" id="KW-0325">Glycoprotein</keyword>
<dbReference type="InterPro" id="IPR046338">
    <property type="entry name" value="GAIN_dom_sf"/>
</dbReference>
<dbReference type="SUPFAM" id="SSF48726">
    <property type="entry name" value="Immunoglobulin"/>
    <property type="match status" value="2"/>
</dbReference>
<feature type="transmembrane region" description="Helical" evidence="3">
    <location>
        <begin position="624"/>
        <end position="649"/>
    </location>
</feature>
<dbReference type="AlphaFoldDB" id="A0AAD9RXK9"/>
<dbReference type="InterPro" id="IPR007110">
    <property type="entry name" value="Ig-like_dom"/>
</dbReference>
<feature type="domain" description="G-protein coupled receptors family 2 profile 1" evidence="4">
    <location>
        <begin position="262"/>
        <end position="320"/>
    </location>
</feature>
<dbReference type="PROSITE" id="PS50835">
    <property type="entry name" value="IG_LIKE"/>
    <property type="match status" value="2"/>
</dbReference>
<dbReference type="GO" id="GO:0007189">
    <property type="term" value="P:adenylate cyclase-activating G protein-coupled receptor signaling pathway"/>
    <property type="evidence" value="ECO:0007669"/>
    <property type="project" value="TreeGrafter"/>
</dbReference>
<dbReference type="Proteomes" id="UP001258017">
    <property type="component" value="Unassembled WGS sequence"/>
</dbReference>
<dbReference type="GO" id="GO:0016020">
    <property type="term" value="C:membrane"/>
    <property type="evidence" value="ECO:0007669"/>
    <property type="project" value="InterPro"/>
</dbReference>
<feature type="transmembrane region" description="Helical" evidence="3">
    <location>
        <begin position="656"/>
        <end position="677"/>
    </location>
</feature>
<keyword evidence="3" id="KW-1133">Transmembrane helix</keyword>
<dbReference type="InterPro" id="IPR036179">
    <property type="entry name" value="Ig-like_dom_sf"/>
</dbReference>
<dbReference type="EMBL" id="JAIFRP010000006">
    <property type="protein sequence ID" value="KAK2587820.1"/>
    <property type="molecule type" value="Genomic_DNA"/>
</dbReference>
<dbReference type="Gene3D" id="4.10.1240.10">
    <property type="entry name" value="GPCR, family 2, extracellular hormone receptor domain"/>
    <property type="match status" value="1"/>
</dbReference>
<dbReference type="CDD" id="cd00096">
    <property type="entry name" value="Ig"/>
    <property type="match status" value="1"/>
</dbReference>
<feature type="domain" description="Ig-like" evidence="5">
    <location>
        <begin position="166"/>
        <end position="254"/>
    </location>
</feature>
<dbReference type="PANTHER" id="PTHR45813">
    <property type="entry name" value="IG-LIKE DOMAIN-CONTAINING PROTEIN"/>
    <property type="match status" value="1"/>
</dbReference>
<dbReference type="Gene3D" id="2.60.220.50">
    <property type="match status" value="1"/>
</dbReference>
<dbReference type="PANTHER" id="PTHR45813:SF8">
    <property type="entry name" value="IG-LIKE DOMAIN-CONTAINING PROTEIN"/>
    <property type="match status" value="1"/>
</dbReference>
<dbReference type="GO" id="GO:0004930">
    <property type="term" value="F:G protein-coupled receptor activity"/>
    <property type="evidence" value="ECO:0007669"/>
    <property type="project" value="InterPro"/>
</dbReference>